<gene>
    <name evidence="1" type="ORF">CWS31_008885</name>
</gene>
<dbReference type="InterPro" id="IPR052891">
    <property type="entry name" value="DNA-3mA_glycosylase"/>
</dbReference>
<dbReference type="PANTHER" id="PTHR30037:SF3">
    <property type="entry name" value="BLR0857 PROTEIN"/>
    <property type="match status" value="1"/>
</dbReference>
<keyword evidence="2" id="KW-1185">Reference proteome</keyword>
<dbReference type="SUPFAM" id="SSF48150">
    <property type="entry name" value="DNA-glycosylase"/>
    <property type="match status" value="1"/>
</dbReference>
<name>A0ABY3MXA0_9GAMM</name>
<dbReference type="EMBL" id="PJAI02000008">
    <property type="protein sequence ID" value="TYK65754.1"/>
    <property type="molecule type" value="Genomic_DNA"/>
</dbReference>
<proteinExistence type="predicted"/>
<organism evidence="1 2">
    <name type="scientific">Colwellia echini</name>
    <dbReference type="NCBI Taxonomy" id="1982103"/>
    <lineage>
        <taxon>Bacteria</taxon>
        <taxon>Pseudomonadati</taxon>
        <taxon>Pseudomonadota</taxon>
        <taxon>Gammaproteobacteria</taxon>
        <taxon>Alteromonadales</taxon>
        <taxon>Colwelliaceae</taxon>
        <taxon>Colwellia</taxon>
    </lineage>
</organism>
<accession>A0ABY3MXA0</accession>
<dbReference type="InterPro" id="IPR005019">
    <property type="entry name" value="Adenine_glyco"/>
</dbReference>
<evidence type="ECO:0000313" key="1">
    <source>
        <dbReference type="EMBL" id="TYK65754.1"/>
    </source>
</evidence>
<dbReference type="Proteomes" id="UP000815846">
    <property type="component" value="Unassembled WGS sequence"/>
</dbReference>
<dbReference type="RefSeq" id="WP_101344864.1">
    <property type="nucleotide sequence ID" value="NZ_PJAI02000008.1"/>
</dbReference>
<comment type="caution">
    <text evidence="1">The sequence shown here is derived from an EMBL/GenBank/DDBJ whole genome shotgun (WGS) entry which is preliminary data.</text>
</comment>
<evidence type="ECO:0000313" key="2">
    <source>
        <dbReference type="Proteomes" id="UP000815846"/>
    </source>
</evidence>
<dbReference type="Pfam" id="PF03352">
    <property type="entry name" value="Adenine_glyco"/>
    <property type="match status" value="1"/>
</dbReference>
<sequence>MNSNKPETFKTLFSRAAQRKGGVKALELLLGAGEFDDREFEHNTHLYTDDRVLAAFTKQIFKSGFVWRVVENKWPDFEDTFFNFNIEKILMMPEEMLERKAADPKIIRNFNKVKTIKANAQMIFEQQTNGSSFAQFIHNWPSEDIIGLWAYLKKHGQRLGGNTGPYALRLLGKDTFILSSDVEAHLRAQKVIDGGLQSKKSLTAIQNYFNDLQQQSGYTLTQLSRLIAFSVGDNNVQVG</sequence>
<reference evidence="1 2" key="1">
    <citation type="submission" date="2019-08" db="EMBL/GenBank/DDBJ databases">
        <title>Microbe sample from Colwellia echini.</title>
        <authorList>
            <person name="Christiansen L."/>
            <person name="Pathiraja D."/>
            <person name="Schultz-Johansen M."/>
            <person name="Choi I.-G."/>
            <person name="Stougaard P."/>
        </authorList>
    </citation>
    <scope>NUCLEOTIDE SEQUENCE [LARGE SCALE GENOMIC DNA]</scope>
    <source>
        <strain evidence="1 2">A3</strain>
    </source>
</reference>
<dbReference type="InterPro" id="IPR011257">
    <property type="entry name" value="DNA_glycosylase"/>
</dbReference>
<dbReference type="PANTHER" id="PTHR30037">
    <property type="entry name" value="DNA-3-METHYLADENINE GLYCOSYLASE 1"/>
    <property type="match status" value="1"/>
</dbReference>
<protein>
    <submittedName>
        <fullName evidence="1">DNA-3-methyladenine glycosylase I</fullName>
    </submittedName>
</protein>
<dbReference type="Gene3D" id="1.10.340.30">
    <property type="entry name" value="Hypothetical protein, domain 2"/>
    <property type="match status" value="1"/>
</dbReference>